<protein>
    <recommendedName>
        <fullName evidence="4">3CxxC-type domain-containing protein</fullName>
    </recommendedName>
</protein>
<dbReference type="OrthoDB" id="8121437at2759"/>
<dbReference type="InterPro" id="IPR027377">
    <property type="entry name" value="ZAR1/RTP1-5-like_Znf-3CxxC"/>
</dbReference>
<evidence type="ECO:0000313" key="5">
    <source>
        <dbReference type="EMBL" id="PSR80544.1"/>
    </source>
</evidence>
<dbReference type="GO" id="GO:0008270">
    <property type="term" value="F:zinc ion binding"/>
    <property type="evidence" value="ECO:0007669"/>
    <property type="project" value="UniProtKB-KW"/>
</dbReference>
<organism evidence="5 6">
    <name type="scientific">Coniella lustricola</name>
    <dbReference type="NCBI Taxonomy" id="2025994"/>
    <lineage>
        <taxon>Eukaryota</taxon>
        <taxon>Fungi</taxon>
        <taxon>Dikarya</taxon>
        <taxon>Ascomycota</taxon>
        <taxon>Pezizomycotina</taxon>
        <taxon>Sordariomycetes</taxon>
        <taxon>Sordariomycetidae</taxon>
        <taxon>Diaporthales</taxon>
        <taxon>Schizoparmaceae</taxon>
        <taxon>Coniella</taxon>
    </lineage>
</organism>
<proteinExistence type="predicted"/>
<evidence type="ECO:0000259" key="4">
    <source>
        <dbReference type="Pfam" id="PF13695"/>
    </source>
</evidence>
<keyword evidence="6" id="KW-1185">Reference proteome</keyword>
<dbReference type="Proteomes" id="UP000241462">
    <property type="component" value="Unassembled WGS sequence"/>
</dbReference>
<gene>
    <name evidence="5" type="ORF">BD289DRAFT_352828</name>
</gene>
<sequence>MFSELNEAISDAVSPWLIPPPRFPEGDKTSLQYECTTFVPDIFICNNYGDIEPRIWGSGKVTIHIRGYGNNVHNAVVYNKSCKECGKLGQMDLDQLSYIERVTYRLEKWWGMPVERVNYEQKSSPSHLGYSYEGCKAGRC</sequence>
<evidence type="ECO:0000256" key="2">
    <source>
        <dbReference type="ARBA" id="ARBA00022771"/>
    </source>
</evidence>
<feature type="domain" description="3CxxC-type" evidence="4">
    <location>
        <begin position="43"/>
        <end position="137"/>
    </location>
</feature>
<reference evidence="5 6" key="1">
    <citation type="journal article" date="2018" name="Mycol. Prog.">
        <title>Coniella lustricola, a new species from submerged detritus.</title>
        <authorList>
            <person name="Raudabaugh D.B."/>
            <person name="Iturriaga T."/>
            <person name="Carver A."/>
            <person name="Mondo S."/>
            <person name="Pangilinan J."/>
            <person name="Lipzen A."/>
            <person name="He G."/>
            <person name="Amirebrahimi M."/>
            <person name="Grigoriev I.V."/>
            <person name="Miller A.N."/>
        </authorList>
    </citation>
    <scope>NUCLEOTIDE SEQUENCE [LARGE SCALE GENOMIC DNA]</scope>
    <source>
        <strain evidence="5 6">B22-T-1</strain>
    </source>
</reference>
<name>A0A2T3A0E1_9PEZI</name>
<dbReference type="EMBL" id="KZ678527">
    <property type="protein sequence ID" value="PSR80544.1"/>
    <property type="molecule type" value="Genomic_DNA"/>
</dbReference>
<accession>A0A2T3A0E1</accession>
<evidence type="ECO:0000313" key="6">
    <source>
        <dbReference type="Proteomes" id="UP000241462"/>
    </source>
</evidence>
<evidence type="ECO:0000256" key="3">
    <source>
        <dbReference type="ARBA" id="ARBA00022833"/>
    </source>
</evidence>
<dbReference type="STRING" id="2025994.A0A2T3A0E1"/>
<dbReference type="InParanoid" id="A0A2T3A0E1"/>
<keyword evidence="2" id="KW-0863">Zinc-finger</keyword>
<keyword evidence="1" id="KW-0479">Metal-binding</keyword>
<dbReference type="AlphaFoldDB" id="A0A2T3A0E1"/>
<dbReference type="Pfam" id="PF13695">
    <property type="entry name" value="Zn_ribbon_3CxxC"/>
    <property type="match status" value="1"/>
</dbReference>
<evidence type="ECO:0000256" key="1">
    <source>
        <dbReference type="ARBA" id="ARBA00022723"/>
    </source>
</evidence>
<feature type="non-terminal residue" evidence="5">
    <location>
        <position position="140"/>
    </location>
</feature>
<keyword evidence="3" id="KW-0862">Zinc</keyword>